<dbReference type="PANTHER" id="PTHR40044">
    <property type="entry name" value="INTEGRAL MEMBRANE PROTEIN-RELATED"/>
    <property type="match status" value="1"/>
</dbReference>
<dbReference type="InterPro" id="IPR010387">
    <property type="entry name" value="QueT"/>
</dbReference>
<gene>
    <name evidence="2" type="ORF">IAD50_00865</name>
</gene>
<sequence>MSLYSSNSKVKFLVQAALIAAAYAALTYSGFAFAYGPIQFRYSEALIAFAALTPAAIPGLTIGCVLSNLGSAQLGIYDIVFGSLATLLAALFAYLFRKIRVRGMPLLSLAGNVVFNAFIIAGMIVLVAGTPELFWINVVQIFVSELAATYALGLPLFLLMDRLNRKYHMF</sequence>
<proteinExistence type="predicted"/>
<dbReference type="PANTHER" id="PTHR40044:SF1">
    <property type="entry name" value="INTEGRAL MEMBRANE PROTEIN"/>
    <property type="match status" value="1"/>
</dbReference>
<feature type="transmembrane region" description="Helical" evidence="1">
    <location>
        <begin position="75"/>
        <end position="94"/>
    </location>
</feature>
<organism evidence="2 3">
    <name type="scientific">Candidatus Egerieisoma faecipullorum</name>
    <dbReference type="NCBI Taxonomy" id="2840963"/>
    <lineage>
        <taxon>Bacteria</taxon>
        <taxon>Bacillati</taxon>
        <taxon>Bacillota</taxon>
        <taxon>Clostridia</taxon>
        <taxon>Eubacteriales</taxon>
        <taxon>Clostridiaceae</taxon>
        <taxon>Clostridiaceae incertae sedis</taxon>
        <taxon>Candidatus Egerieisoma</taxon>
    </lineage>
</organism>
<protein>
    <submittedName>
        <fullName evidence="2">QueT transporter family protein</fullName>
    </submittedName>
</protein>
<comment type="caution">
    <text evidence="2">The sequence shown here is derived from an EMBL/GenBank/DDBJ whole genome shotgun (WGS) entry which is preliminary data.</text>
</comment>
<dbReference type="Proteomes" id="UP000824089">
    <property type="component" value="Unassembled WGS sequence"/>
</dbReference>
<dbReference type="Pfam" id="PF06177">
    <property type="entry name" value="QueT"/>
    <property type="match status" value="1"/>
</dbReference>
<accession>A0A9D1I5X4</accession>
<keyword evidence="1" id="KW-1133">Transmembrane helix</keyword>
<keyword evidence="1" id="KW-0472">Membrane</keyword>
<evidence type="ECO:0000256" key="1">
    <source>
        <dbReference type="SAM" id="Phobius"/>
    </source>
</evidence>
<evidence type="ECO:0000313" key="2">
    <source>
        <dbReference type="EMBL" id="HIU28828.1"/>
    </source>
</evidence>
<dbReference type="AlphaFoldDB" id="A0A9D1I5X4"/>
<dbReference type="PIRSF" id="PIRSF031501">
    <property type="entry name" value="QueT"/>
    <property type="match status" value="1"/>
</dbReference>
<feature type="transmembrane region" description="Helical" evidence="1">
    <location>
        <begin position="106"/>
        <end position="128"/>
    </location>
</feature>
<name>A0A9D1I5X4_9CLOT</name>
<dbReference type="EMBL" id="DVMM01000017">
    <property type="protein sequence ID" value="HIU28828.1"/>
    <property type="molecule type" value="Genomic_DNA"/>
</dbReference>
<evidence type="ECO:0000313" key="3">
    <source>
        <dbReference type="Proteomes" id="UP000824089"/>
    </source>
</evidence>
<feature type="transmembrane region" description="Helical" evidence="1">
    <location>
        <begin position="12"/>
        <end position="34"/>
    </location>
</feature>
<keyword evidence="1" id="KW-0812">Transmembrane</keyword>
<feature type="transmembrane region" description="Helical" evidence="1">
    <location>
        <begin position="134"/>
        <end position="159"/>
    </location>
</feature>
<reference evidence="2" key="2">
    <citation type="journal article" date="2021" name="PeerJ">
        <title>Extensive microbial diversity within the chicken gut microbiome revealed by metagenomics and culture.</title>
        <authorList>
            <person name="Gilroy R."/>
            <person name="Ravi A."/>
            <person name="Getino M."/>
            <person name="Pursley I."/>
            <person name="Horton D.L."/>
            <person name="Alikhan N.F."/>
            <person name="Baker D."/>
            <person name="Gharbi K."/>
            <person name="Hall N."/>
            <person name="Watson M."/>
            <person name="Adriaenssens E.M."/>
            <person name="Foster-Nyarko E."/>
            <person name="Jarju S."/>
            <person name="Secka A."/>
            <person name="Antonio M."/>
            <person name="Oren A."/>
            <person name="Chaudhuri R.R."/>
            <person name="La Ragione R."/>
            <person name="Hildebrand F."/>
            <person name="Pallen M.J."/>
        </authorList>
    </citation>
    <scope>NUCLEOTIDE SEQUENCE</scope>
    <source>
        <strain evidence="2">CHK195-4489</strain>
    </source>
</reference>
<feature type="transmembrane region" description="Helical" evidence="1">
    <location>
        <begin position="46"/>
        <end position="69"/>
    </location>
</feature>
<reference evidence="2" key="1">
    <citation type="submission" date="2020-10" db="EMBL/GenBank/DDBJ databases">
        <authorList>
            <person name="Gilroy R."/>
        </authorList>
    </citation>
    <scope>NUCLEOTIDE SEQUENCE</scope>
    <source>
        <strain evidence="2">CHK195-4489</strain>
    </source>
</reference>